<evidence type="ECO:0000313" key="3">
    <source>
        <dbReference type="Proteomes" id="UP000011115"/>
    </source>
</evidence>
<feature type="compositionally biased region" description="Polar residues" evidence="1">
    <location>
        <begin position="132"/>
        <end position="152"/>
    </location>
</feature>
<dbReference type="InParanoid" id="M1DYX2"/>
<reference evidence="2" key="2">
    <citation type="submission" date="2015-06" db="UniProtKB">
        <authorList>
            <consortium name="EnsemblPlants"/>
        </authorList>
    </citation>
    <scope>IDENTIFICATION</scope>
    <source>
        <strain evidence="2">DM1-3 516 R44</strain>
    </source>
</reference>
<reference evidence="3" key="1">
    <citation type="journal article" date="2011" name="Nature">
        <title>Genome sequence and analysis of the tuber crop potato.</title>
        <authorList>
            <consortium name="The Potato Genome Sequencing Consortium"/>
        </authorList>
    </citation>
    <scope>NUCLEOTIDE SEQUENCE [LARGE SCALE GENOMIC DNA]</scope>
    <source>
        <strain evidence="3">cv. DM1-3 516 R44</strain>
    </source>
</reference>
<dbReference type="Proteomes" id="UP000011115">
    <property type="component" value="Unassembled WGS sequence"/>
</dbReference>
<dbReference type="PaxDb" id="4113-PGSC0003DMT400096641"/>
<dbReference type="Gramene" id="PGSC0003DMT400096641">
    <property type="protein sequence ID" value="PGSC0003DMT400096641"/>
    <property type="gene ID" value="PGSC0003DMG400046212"/>
</dbReference>
<feature type="compositionally biased region" description="Polar residues" evidence="1">
    <location>
        <begin position="112"/>
        <end position="124"/>
    </location>
</feature>
<evidence type="ECO:0000313" key="2">
    <source>
        <dbReference type="EnsemblPlants" id="PGSC0003DMT400096641"/>
    </source>
</evidence>
<name>M1DYX2_SOLTU</name>
<sequence>MVREFLTLKKEYMSVYEYSLKFTQLSRYATEMVANMRSRMSLFIVGLSHLSSKERKAAMLIGDMDIARLMIYVQQVEEDKLRDREEFKNKRAKTTWNEFGQQKSNANWSYFQQKQKGPTPSSASKHAPNNKGEYNNQNYRAKQAYSQGSMAQGDSKPPAYAKSGKSHSGMCRDGSTSAPPDIDASRGAISGAGGGEKHLYAITSRQEQEDSPDVVTGMI</sequence>
<dbReference type="AlphaFoldDB" id="M1DYX2"/>
<protein>
    <submittedName>
        <fullName evidence="2">Gag-pol protein</fullName>
    </submittedName>
</protein>
<keyword evidence="3" id="KW-1185">Reference proteome</keyword>
<feature type="region of interest" description="Disordered" evidence="1">
    <location>
        <begin position="112"/>
        <end position="219"/>
    </location>
</feature>
<dbReference type="HOGENOM" id="CLU_043741_0_0_1"/>
<dbReference type="EnsemblPlants" id="PGSC0003DMT400096641">
    <property type="protein sequence ID" value="PGSC0003DMT400096641"/>
    <property type="gene ID" value="PGSC0003DMG400046212"/>
</dbReference>
<evidence type="ECO:0000256" key="1">
    <source>
        <dbReference type="SAM" id="MobiDB-lite"/>
    </source>
</evidence>
<proteinExistence type="predicted"/>
<accession>M1DYX2</accession>
<organism evidence="2 3">
    <name type="scientific">Solanum tuberosum</name>
    <name type="common">Potato</name>
    <dbReference type="NCBI Taxonomy" id="4113"/>
    <lineage>
        <taxon>Eukaryota</taxon>
        <taxon>Viridiplantae</taxon>
        <taxon>Streptophyta</taxon>
        <taxon>Embryophyta</taxon>
        <taxon>Tracheophyta</taxon>
        <taxon>Spermatophyta</taxon>
        <taxon>Magnoliopsida</taxon>
        <taxon>eudicotyledons</taxon>
        <taxon>Gunneridae</taxon>
        <taxon>Pentapetalae</taxon>
        <taxon>asterids</taxon>
        <taxon>lamiids</taxon>
        <taxon>Solanales</taxon>
        <taxon>Solanaceae</taxon>
        <taxon>Solanoideae</taxon>
        <taxon>Solaneae</taxon>
        <taxon>Solanum</taxon>
    </lineage>
</organism>